<evidence type="ECO:0000313" key="1">
    <source>
        <dbReference type="EMBL" id="BBO86017.1"/>
    </source>
</evidence>
<name>A0A5K8A0G3_9BACT</name>
<reference evidence="1 2" key="1">
    <citation type="submission" date="2019-11" db="EMBL/GenBank/DDBJ databases">
        <title>Comparative genomics of hydrocarbon-degrading Desulfosarcina strains.</title>
        <authorList>
            <person name="Watanabe M."/>
            <person name="Kojima H."/>
            <person name="Fukui M."/>
        </authorList>
    </citation>
    <scope>NUCLEOTIDE SEQUENCE [LARGE SCALE GENOMIC DNA]</scope>
    <source>
        <strain evidence="1 2">28bB2T</strain>
    </source>
</reference>
<protein>
    <submittedName>
        <fullName evidence="1">Uncharacterized protein</fullName>
    </submittedName>
</protein>
<dbReference type="EMBL" id="AP021876">
    <property type="protein sequence ID" value="BBO86017.1"/>
    <property type="molecule type" value="Genomic_DNA"/>
</dbReference>
<dbReference type="RefSeq" id="WP_155325459.1">
    <property type="nucleotide sequence ID" value="NZ_AP021876.1"/>
</dbReference>
<proteinExistence type="predicted"/>
<accession>A0A5K8A0G3</accession>
<dbReference type="Proteomes" id="UP000425960">
    <property type="component" value="Chromosome"/>
</dbReference>
<evidence type="ECO:0000313" key="2">
    <source>
        <dbReference type="Proteomes" id="UP000425960"/>
    </source>
</evidence>
<organism evidence="1 2">
    <name type="scientific">Desulfosarcina ovata subsp. sediminis</name>
    <dbReference type="NCBI Taxonomy" id="885957"/>
    <lineage>
        <taxon>Bacteria</taxon>
        <taxon>Pseudomonadati</taxon>
        <taxon>Thermodesulfobacteriota</taxon>
        <taxon>Desulfobacteria</taxon>
        <taxon>Desulfobacterales</taxon>
        <taxon>Desulfosarcinaceae</taxon>
        <taxon>Desulfosarcina</taxon>
    </lineage>
</organism>
<gene>
    <name evidence="1" type="ORF">DSCO28_65830</name>
</gene>
<sequence length="193" mass="21754">MEESIKNLEAYLQVWSDVCSIPMTTQEEGRHPDFDEIYKMAQPNGIKNATNASIEHISHCPICMKEWAKWRRAISAVAIEEDEEDQYMSYGMLEAAATEDTSESVSLQSTCGKFTLSLLPRLDDPEKGMITLEAVGSSEFDLEGQRVVLRDRKGRTLLEGKLRHGRIARNCENLTDIDLSTWTIVVGENLPDT</sequence>
<dbReference type="KEGG" id="dov:DSCO28_65830"/>
<dbReference type="AlphaFoldDB" id="A0A5K8A0G3"/>